<evidence type="ECO:0000313" key="1">
    <source>
        <dbReference type="EMBL" id="TWP30532.1"/>
    </source>
</evidence>
<comment type="caution">
    <text evidence="1">The sequence shown here is derived from an EMBL/GenBank/DDBJ whole genome shotgun (WGS) entry which is preliminary data.</text>
</comment>
<keyword evidence="2" id="KW-1185">Reference proteome</keyword>
<dbReference type="Proteomes" id="UP000319499">
    <property type="component" value="Unassembled WGS sequence"/>
</dbReference>
<accession>A0A563DKB8</accession>
<name>A0A563DKB8_9FLAO</name>
<reference evidence="1 2" key="1">
    <citation type="submission" date="2019-02" db="EMBL/GenBank/DDBJ databases">
        <title>Apibacter muscae sp. nov.: a novel member of the house fly microbiota.</title>
        <authorList>
            <person name="Park R."/>
        </authorList>
    </citation>
    <scope>NUCLEOTIDE SEQUENCE [LARGE SCALE GENOMIC DNA]</scope>
    <source>
        <strain evidence="1 2">AL1</strain>
    </source>
</reference>
<dbReference type="EMBL" id="SELH01000011">
    <property type="protein sequence ID" value="TWP30532.1"/>
    <property type="molecule type" value="Genomic_DNA"/>
</dbReference>
<gene>
    <name evidence="1" type="ORF">ETU09_00595</name>
</gene>
<dbReference type="OrthoDB" id="1150496at2"/>
<proteinExistence type="predicted"/>
<protein>
    <submittedName>
        <fullName evidence="1">Uncharacterized protein</fullName>
    </submittedName>
</protein>
<organism evidence="1 2">
    <name type="scientific">Apibacter muscae</name>
    <dbReference type="NCBI Taxonomy" id="2509004"/>
    <lineage>
        <taxon>Bacteria</taxon>
        <taxon>Pseudomonadati</taxon>
        <taxon>Bacteroidota</taxon>
        <taxon>Flavobacteriia</taxon>
        <taxon>Flavobacteriales</taxon>
        <taxon>Weeksellaceae</taxon>
        <taxon>Apibacter</taxon>
    </lineage>
</organism>
<evidence type="ECO:0000313" key="2">
    <source>
        <dbReference type="Proteomes" id="UP000319499"/>
    </source>
</evidence>
<dbReference type="AlphaFoldDB" id="A0A563DKB8"/>
<dbReference type="RefSeq" id="WP_146261316.1">
    <property type="nucleotide sequence ID" value="NZ_SELG01000027.1"/>
</dbReference>
<sequence>MKIQYSQKQQIFRLLPEEIKKDKDLRSDFISDFTDGRITSTKELTNDEANNLIVSLKGDYSYFGYFDKDNKQHAQIRRICYDLGWTTYSKKAGKSVADVNKLGIFIVSKKSPVRKPLKQMTSKETSKLIIALEGVLNSTYKK</sequence>